<organism evidence="7">
    <name type="scientific">hydrothermal vent metagenome</name>
    <dbReference type="NCBI Taxonomy" id="652676"/>
    <lineage>
        <taxon>unclassified sequences</taxon>
        <taxon>metagenomes</taxon>
        <taxon>ecological metagenomes</taxon>
    </lineage>
</organism>
<feature type="domain" description="CusB-like beta-barrel" evidence="3">
    <location>
        <begin position="268"/>
        <end position="336"/>
    </location>
</feature>
<dbReference type="GO" id="GO:0030288">
    <property type="term" value="C:outer membrane-bounded periplasmic space"/>
    <property type="evidence" value="ECO:0007669"/>
    <property type="project" value="TreeGrafter"/>
</dbReference>
<dbReference type="InterPro" id="IPR058646">
    <property type="entry name" value="CzcB_N"/>
</dbReference>
<dbReference type="Pfam" id="PF25971">
    <property type="entry name" value="CzcB_N"/>
    <property type="match status" value="1"/>
</dbReference>
<gene>
    <name evidence="7" type="ORF">MNBD_GAMMA19-1359</name>
</gene>
<dbReference type="Pfam" id="PF25973">
    <property type="entry name" value="BSH_CzcB"/>
    <property type="match status" value="1"/>
</dbReference>
<dbReference type="PROSITE" id="PS51257">
    <property type="entry name" value="PROKAR_LIPOPROTEIN"/>
    <property type="match status" value="1"/>
</dbReference>
<dbReference type="Gene3D" id="2.40.50.100">
    <property type="match status" value="1"/>
</dbReference>
<evidence type="ECO:0000256" key="1">
    <source>
        <dbReference type="ARBA" id="ARBA00022448"/>
    </source>
</evidence>
<dbReference type="InterPro" id="IPR058649">
    <property type="entry name" value="CzcB_C"/>
</dbReference>
<dbReference type="SUPFAM" id="SSF111369">
    <property type="entry name" value="HlyD-like secretion proteins"/>
    <property type="match status" value="1"/>
</dbReference>
<dbReference type="InterPro" id="IPR051909">
    <property type="entry name" value="MFP_Cation_Efflux"/>
</dbReference>
<evidence type="ECO:0000256" key="2">
    <source>
        <dbReference type="SAM" id="MobiDB-lite"/>
    </source>
</evidence>
<dbReference type="GO" id="GO:0060003">
    <property type="term" value="P:copper ion export"/>
    <property type="evidence" value="ECO:0007669"/>
    <property type="project" value="TreeGrafter"/>
</dbReference>
<dbReference type="PANTHER" id="PTHR30097:SF4">
    <property type="entry name" value="SLR6042 PROTEIN"/>
    <property type="match status" value="1"/>
</dbReference>
<dbReference type="Pfam" id="PF25954">
    <property type="entry name" value="Beta-barrel_RND_2"/>
    <property type="match status" value="1"/>
</dbReference>
<evidence type="ECO:0000259" key="5">
    <source>
        <dbReference type="Pfam" id="PF25973"/>
    </source>
</evidence>
<dbReference type="Gene3D" id="2.40.30.170">
    <property type="match status" value="1"/>
</dbReference>
<keyword evidence="1" id="KW-0813">Transport</keyword>
<dbReference type="Pfam" id="PF25975">
    <property type="entry name" value="CzcB_C"/>
    <property type="match status" value="1"/>
</dbReference>
<protein>
    <submittedName>
        <fullName evidence="7">Probable Co/Zn/Cd efflux system membrane fusion protein</fullName>
    </submittedName>
</protein>
<evidence type="ECO:0000259" key="6">
    <source>
        <dbReference type="Pfam" id="PF25975"/>
    </source>
</evidence>
<proteinExistence type="predicted"/>
<reference evidence="7" key="1">
    <citation type="submission" date="2018-06" db="EMBL/GenBank/DDBJ databases">
        <authorList>
            <person name="Zhirakovskaya E."/>
        </authorList>
    </citation>
    <scope>NUCLEOTIDE SEQUENCE</scope>
</reference>
<evidence type="ECO:0000259" key="4">
    <source>
        <dbReference type="Pfam" id="PF25971"/>
    </source>
</evidence>
<dbReference type="GO" id="GO:0015679">
    <property type="term" value="P:plasma membrane copper ion transport"/>
    <property type="evidence" value="ECO:0007669"/>
    <property type="project" value="TreeGrafter"/>
</dbReference>
<dbReference type="EMBL" id="UOFV01000060">
    <property type="protein sequence ID" value="VAW95521.1"/>
    <property type="molecule type" value="Genomic_DNA"/>
</dbReference>
<name>A0A3B0ZUW5_9ZZZZ</name>
<accession>A0A3B0ZUW5</accession>
<sequence>MNNTIKILSGQICLSLLLATFLSACGGTNSEQTLSSKDAHGESSEAEPEKGPHRGRLLKEGDFTLELAIFETGVPPEFRAWATKRDKALSPDEVDLNIKLTRLGGKIDDINFTQQGDALRGDTVIYEPHSFVVTINATHNGATHTWEYDNFEGRTKIETAVAEALEIETTVAGSVVMQKTISVYGQITANSERLRKINARFDGTIKSVLASQGEQVRKGQKLATIESNESLQLFTITSPINGVISQRDANVGEQTNGRQLFTIMDTRTVWAELSVFPADLVQVKMGAPVTITDTTSGHTVKGKVSQINPLAEVDQSVKVRVVLDNKKGQLRPGRHISGTITVGKHTAALAVKRSGLQAFRDFTVVYAQIGEEYEVRMLELGLQAGEWAEVLSGLEPGTRYVSENSYVIKADIEKSGAAHDH</sequence>
<feature type="compositionally biased region" description="Basic and acidic residues" evidence="2">
    <location>
        <begin position="37"/>
        <end position="56"/>
    </location>
</feature>
<dbReference type="AlphaFoldDB" id="A0A3B0ZUW5"/>
<evidence type="ECO:0000259" key="3">
    <source>
        <dbReference type="Pfam" id="PF25954"/>
    </source>
</evidence>
<feature type="domain" description="CzcB-like C-terminal circularly permuted SH3-like" evidence="6">
    <location>
        <begin position="349"/>
        <end position="409"/>
    </location>
</feature>
<feature type="domain" description="CzcB-like barrel-sandwich hybrid" evidence="5">
    <location>
        <begin position="195"/>
        <end position="265"/>
    </location>
</feature>
<evidence type="ECO:0000313" key="7">
    <source>
        <dbReference type="EMBL" id="VAW95521.1"/>
    </source>
</evidence>
<dbReference type="InterPro" id="IPR058647">
    <property type="entry name" value="BSH_CzcB-like"/>
</dbReference>
<dbReference type="Gene3D" id="2.40.420.20">
    <property type="match status" value="1"/>
</dbReference>
<dbReference type="PANTHER" id="PTHR30097">
    <property type="entry name" value="CATION EFFLUX SYSTEM PROTEIN CUSB"/>
    <property type="match status" value="1"/>
</dbReference>
<feature type="region of interest" description="Disordered" evidence="2">
    <location>
        <begin position="32"/>
        <end position="56"/>
    </location>
</feature>
<dbReference type="GO" id="GO:0046914">
    <property type="term" value="F:transition metal ion binding"/>
    <property type="evidence" value="ECO:0007669"/>
    <property type="project" value="TreeGrafter"/>
</dbReference>
<dbReference type="InterPro" id="IPR058792">
    <property type="entry name" value="Beta-barrel_RND_2"/>
</dbReference>
<feature type="domain" description="CzcB N-terminal" evidence="4">
    <location>
        <begin position="55"/>
        <end position="146"/>
    </location>
</feature>